<dbReference type="InterPro" id="IPR007080">
    <property type="entry name" value="RNA_pol_Rpb1_1"/>
</dbReference>
<feature type="signal peptide" evidence="6">
    <location>
        <begin position="1"/>
        <end position="19"/>
    </location>
</feature>
<dbReference type="Proteomes" id="UP000821853">
    <property type="component" value="Chromosome 1"/>
</dbReference>
<comment type="caution">
    <text evidence="8">The sequence shown here is derived from an EMBL/GenBank/DDBJ whole genome shotgun (WGS) entry which is preliminary data.</text>
</comment>
<keyword evidence="6" id="KW-0732">Signal</keyword>
<evidence type="ECO:0000259" key="7">
    <source>
        <dbReference type="Pfam" id="PF04997"/>
    </source>
</evidence>
<sequence>MRYDLILLLLLTAPVSEMAKEEFRGGDTTSMKVHRIRVGVLIPENVKKLSHVLCVSEKGYEPGGSVALRHGVLDTRMGANSAPARFDTCGLDWNECTSHFGRLELELPVLHTG</sequence>
<dbReference type="GO" id="GO:0003899">
    <property type="term" value="F:DNA-directed RNA polymerase activity"/>
    <property type="evidence" value="ECO:0007669"/>
    <property type="project" value="UniProtKB-EC"/>
</dbReference>
<keyword evidence="2" id="KW-0240">DNA-directed RNA polymerase</keyword>
<evidence type="ECO:0000313" key="9">
    <source>
        <dbReference type="Proteomes" id="UP000821853"/>
    </source>
</evidence>
<reference evidence="8 9" key="1">
    <citation type="journal article" date="2020" name="Cell">
        <title>Large-Scale Comparative Analyses of Tick Genomes Elucidate Their Genetic Diversity and Vector Capacities.</title>
        <authorList>
            <consortium name="Tick Genome and Microbiome Consortium (TIGMIC)"/>
            <person name="Jia N."/>
            <person name="Wang J."/>
            <person name="Shi W."/>
            <person name="Du L."/>
            <person name="Sun Y."/>
            <person name="Zhan W."/>
            <person name="Jiang J.F."/>
            <person name="Wang Q."/>
            <person name="Zhang B."/>
            <person name="Ji P."/>
            <person name="Bell-Sakyi L."/>
            <person name="Cui X.M."/>
            <person name="Yuan T.T."/>
            <person name="Jiang B.G."/>
            <person name="Yang W.F."/>
            <person name="Lam T.T."/>
            <person name="Chang Q.C."/>
            <person name="Ding S.J."/>
            <person name="Wang X.J."/>
            <person name="Zhu J.G."/>
            <person name="Ruan X.D."/>
            <person name="Zhao L."/>
            <person name="Wei J.T."/>
            <person name="Ye R.Z."/>
            <person name="Que T.C."/>
            <person name="Du C.H."/>
            <person name="Zhou Y.H."/>
            <person name="Cheng J.X."/>
            <person name="Dai P.F."/>
            <person name="Guo W.B."/>
            <person name="Han X.H."/>
            <person name="Huang E.J."/>
            <person name="Li L.F."/>
            <person name="Wei W."/>
            <person name="Gao Y.C."/>
            <person name="Liu J.Z."/>
            <person name="Shao H.Z."/>
            <person name="Wang X."/>
            <person name="Wang C.C."/>
            <person name="Yang T.C."/>
            <person name="Huo Q.B."/>
            <person name="Li W."/>
            <person name="Chen H.Y."/>
            <person name="Chen S.E."/>
            <person name="Zhou L.G."/>
            <person name="Ni X.B."/>
            <person name="Tian J.H."/>
            <person name="Sheng Y."/>
            <person name="Liu T."/>
            <person name="Pan Y.S."/>
            <person name="Xia L.Y."/>
            <person name="Li J."/>
            <person name="Zhao F."/>
            <person name="Cao W.C."/>
        </authorList>
    </citation>
    <scope>NUCLEOTIDE SEQUENCE [LARGE SCALE GENOMIC DNA]</scope>
    <source>
        <strain evidence="8">HaeL-2018</strain>
    </source>
</reference>
<dbReference type="EMBL" id="JABSTR010000001">
    <property type="protein sequence ID" value="KAH9360037.1"/>
    <property type="molecule type" value="Genomic_DNA"/>
</dbReference>
<dbReference type="GO" id="GO:0006351">
    <property type="term" value="P:DNA-templated transcription"/>
    <property type="evidence" value="ECO:0007669"/>
    <property type="project" value="InterPro"/>
</dbReference>
<evidence type="ECO:0000256" key="1">
    <source>
        <dbReference type="ARBA" id="ARBA00012418"/>
    </source>
</evidence>
<feature type="chain" id="PRO_5039947223" description="DNA-directed RNA polymerase" evidence="6">
    <location>
        <begin position="20"/>
        <end position="113"/>
    </location>
</feature>
<dbReference type="Gene3D" id="4.10.860.120">
    <property type="entry name" value="RNA polymerase II, clamp domain"/>
    <property type="match status" value="1"/>
</dbReference>
<dbReference type="InterPro" id="IPR044893">
    <property type="entry name" value="RNA_pol_Rpb1_clamp_domain"/>
</dbReference>
<keyword evidence="5" id="KW-0804">Transcription</keyword>
<evidence type="ECO:0000256" key="2">
    <source>
        <dbReference type="ARBA" id="ARBA00022478"/>
    </source>
</evidence>
<dbReference type="GO" id="GO:0003677">
    <property type="term" value="F:DNA binding"/>
    <property type="evidence" value="ECO:0007669"/>
    <property type="project" value="InterPro"/>
</dbReference>
<keyword evidence="3" id="KW-0808">Transferase</keyword>
<name>A0A9J6FAQ6_HAELO</name>
<keyword evidence="9" id="KW-1185">Reference proteome</keyword>
<evidence type="ECO:0000256" key="6">
    <source>
        <dbReference type="SAM" id="SignalP"/>
    </source>
</evidence>
<dbReference type="Pfam" id="PF04997">
    <property type="entry name" value="RNA_pol_Rpb1_1"/>
    <property type="match status" value="1"/>
</dbReference>
<evidence type="ECO:0000256" key="3">
    <source>
        <dbReference type="ARBA" id="ARBA00022679"/>
    </source>
</evidence>
<accession>A0A9J6FAQ6</accession>
<dbReference type="SUPFAM" id="SSF64484">
    <property type="entry name" value="beta and beta-prime subunits of DNA dependent RNA-polymerase"/>
    <property type="match status" value="1"/>
</dbReference>
<gene>
    <name evidence="8" type="ORF">HPB48_018479</name>
</gene>
<dbReference type="AlphaFoldDB" id="A0A9J6FAQ6"/>
<organism evidence="8 9">
    <name type="scientific">Haemaphysalis longicornis</name>
    <name type="common">Bush tick</name>
    <dbReference type="NCBI Taxonomy" id="44386"/>
    <lineage>
        <taxon>Eukaryota</taxon>
        <taxon>Metazoa</taxon>
        <taxon>Ecdysozoa</taxon>
        <taxon>Arthropoda</taxon>
        <taxon>Chelicerata</taxon>
        <taxon>Arachnida</taxon>
        <taxon>Acari</taxon>
        <taxon>Parasitiformes</taxon>
        <taxon>Ixodida</taxon>
        <taxon>Ixodoidea</taxon>
        <taxon>Ixodidae</taxon>
        <taxon>Haemaphysalinae</taxon>
        <taxon>Haemaphysalis</taxon>
    </lineage>
</organism>
<evidence type="ECO:0000313" key="8">
    <source>
        <dbReference type="EMBL" id="KAH9360037.1"/>
    </source>
</evidence>
<protein>
    <recommendedName>
        <fullName evidence="1">DNA-directed RNA polymerase</fullName>
        <ecNumber evidence="1">2.7.7.6</ecNumber>
    </recommendedName>
</protein>
<dbReference type="GO" id="GO:0000428">
    <property type="term" value="C:DNA-directed RNA polymerase complex"/>
    <property type="evidence" value="ECO:0007669"/>
    <property type="project" value="UniProtKB-KW"/>
</dbReference>
<keyword evidence="4" id="KW-0548">Nucleotidyltransferase</keyword>
<proteinExistence type="predicted"/>
<dbReference type="VEuPathDB" id="VectorBase:HLOH_060925"/>
<dbReference type="EC" id="2.7.7.6" evidence="1"/>
<evidence type="ECO:0000256" key="4">
    <source>
        <dbReference type="ARBA" id="ARBA00022695"/>
    </source>
</evidence>
<feature type="domain" description="RNA polymerase Rpb1" evidence="7">
    <location>
        <begin position="32"/>
        <end position="113"/>
    </location>
</feature>
<evidence type="ECO:0000256" key="5">
    <source>
        <dbReference type="ARBA" id="ARBA00023163"/>
    </source>
</evidence>